<organism evidence="2 3">
    <name type="scientific">Periplaneta americana</name>
    <name type="common">American cockroach</name>
    <name type="synonym">Blatta americana</name>
    <dbReference type="NCBI Taxonomy" id="6978"/>
    <lineage>
        <taxon>Eukaryota</taxon>
        <taxon>Metazoa</taxon>
        <taxon>Ecdysozoa</taxon>
        <taxon>Arthropoda</taxon>
        <taxon>Hexapoda</taxon>
        <taxon>Insecta</taxon>
        <taxon>Pterygota</taxon>
        <taxon>Neoptera</taxon>
        <taxon>Polyneoptera</taxon>
        <taxon>Dictyoptera</taxon>
        <taxon>Blattodea</taxon>
        <taxon>Blattoidea</taxon>
        <taxon>Blattidae</taxon>
        <taxon>Blattinae</taxon>
        <taxon>Periplaneta</taxon>
    </lineage>
</organism>
<gene>
    <name evidence="2" type="ORF">ANN_26107</name>
</gene>
<accession>A0ABQ8S5F9</accession>
<feature type="region of interest" description="Disordered" evidence="1">
    <location>
        <begin position="45"/>
        <end position="69"/>
    </location>
</feature>
<protein>
    <submittedName>
        <fullName evidence="2">Uncharacterized protein</fullName>
    </submittedName>
</protein>
<feature type="compositionally biased region" description="Acidic residues" evidence="1">
    <location>
        <begin position="51"/>
        <end position="61"/>
    </location>
</feature>
<reference evidence="2 3" key="1">
    <citation type="journal article" date="2022" name="Allergy">
        <title>Genome assembly and annotation of Periplaneta americana reveal a comprehensive cockroach allergen profile.</title>
        <authorList>
            <person name="Wang L."/>
            <person name="Xiong Q."/>
            <person name="Saelim N."/>
            <person name="Wang L."/>
            <person name="Nong W."/>
            <person name="Wan A.T."/>
            <person name="Shi M."/>
            <person name="Liu X."/>
            <person name="Cao Q."/>
            <person name="Hui J.H.L."/>
            <person name="Sookrung N."/>
            <person name="Leung T.F."/>
            <person name="Tungtrongchitr A."/>
            <person name="Tsui S.K.W."/>
        </authorList>
    </citation>
    <scope>NUCLEOTIDE SEQUENCE [LARGE SCALE GENOMIC DNA]</scope>
    <source>
        <strain evidence="2">PWHHKU_190912</strain>
    </source>
</reference>
<evidence type="ECO:0000313" key="3">
    <source>
        <dbReference type="Proteomes" id="UP001148838"/>
    </source>
</evidence>
<evidence type="ECO:0000256" key="1">
    <source>
        <dbReference type="SAM" id="MobiDB-lite"/>
    </source>
</evidence>
<sequence length="69" mass="7826">MSVKSKKYLSDKEIQEDLHKSWDQNFIVSDNDVSDVEDNIVEYNDTAPVSESEDDMNDSVADDTINNSP</sequence>
<proteinExistence type="predicted"/>
<comment type="caution">
    <text evidence="2">The sequence shown here is derived from an EMBL/GenBank/DDBJ whole genome shotgun (WGS) entry which is preliminary data.</text>
</comment>
<keyword evidence="3" id="KW-1185">Reference proteome</keyword>
<dbReference type="EMBL" id="JAJSOF020000036">
    <property type="protein sequence ID" value="KAJ4429106.1"/>
    <property type="molecule type" value="Genomic_DNA"/>
</dbReference>
<dbReference type="Proteomes" id="UP001148838">
    <property type="component" value="Unassembled WGS sequence"/>
</dbReference>
<evidence type="ECO:0000313" key="2">
    <source>
        <dbReference type="EMBL" id="KAJ4429106.1"/>
    </source>
</evidence>
<name>A0ABQ8S5F9_PERAM</name>